<keyword evidence="1" id="KW-0472">Membrane</keyword>
<feature type="domain" description="RND related barrel-sandwich hybrid" evidence="2">
    <location>
        <begin position="52"/>
        <end position="218"/>
    </location>
</feature>
<sequence length="443" mass="49564">MNIGIVLFAFIFIYLVVTIFTYATAKRISVYEVREGSIVKDNSYTGLVIRKEQVFYADASGYVNYFQDENSKLRKGNNIYVLSHNKLNIPSGNDTEGTTLTNEEQNNLIYKIQDFNESYTNGHFSSVYSLKTEINSALHGAANQSKTSQLDAVIAGNSDVIATYPSDSDGILVLNVDGYENLTEDTLNNKNFDRSNYESTQLTDQTKIKAGDPVYKVVTDENWDVYIQLDKKTAASLAGIQYVKTRINKNNDTIWADLAIVRKGDDYYGHLTYDSAMIQYSNSRFLSVELILDDQSGLKIPRSAVIEKLFYTIPGEYLTTSGNSSSQGVMIQDGDSVKYQTVDIYYTEADGTVYLNPEAFESGTVLIKTGESGTQETYSLGDQRALKGVFCINKGYAVFKTIQILCENDDYYIIQEGTAYGLSNYDHIVQDGHSVTENEVVFQ</sequence>
<evidence type="ECO:0000259" key="2">
    <source>
        <dbReference type="Pfam" id="PF26018"/>
    </source>
</evidence>
<comment type="caution">
    <text evidence="3">The sequence shown here is derived from an EMBL/GenBank/DDBJ whole genome shotgun (WGS) entry which is preliminary data.</text>
</comment>
<feature type="transmembrane region" description="Helical" evidence="1">
    <location>
        <begin position="6"/>
        <end position="25"/>
    </location>
</feature>
<protein>
    <recommendedName>
        <fullName evidence="2">RND related barrel-sandwich hybrid domain-containing protein</fullName>
    </recommendedName>
</protein>
<reference evidence="3 4" key="1">
    <citation type="submission" date="2020-08" db="EMBL/GenBank/DDBJ databases">
        <title>Genome public.</title>
        <authorList>
            <person name="Liu C."/>
            <person name="Sun Q."/>
        </authorList>
    </citation>
    <scope>NUCLEOTIDE SEQUENCE [LARGE SCALE GENOMIC DNA]</scope>
    <source>
        <strain evidence="3 4">NSJ-13</strain>
    </source>
</reference>
<evidence type="ECO:0000313" key="3">
    <source>
        <dbReference type="EMBL" id="MBC5683311.1"/>
    </source>
</evidence>
<accession>A0ABR7G994</accession>
<keyword evidence="1" id="KW-0812">Transmembrane</keyword>
<keyword evidence="1" id="KW-1133">Transmembrane helix</keyword>
<name>A0ABR7G994_9FIRM</name>
<keyword evidence="4" id="KW-1185">Reference proteome</keyword>
<dbReference type="InterPro" id="IPR058709">
    <property type="entry name" value="BSH_RND-rel"/>
</dbReference>
<dbReference type="Proteomes" id="UP000631576">
    <property type="component" value="Unassembled WGS sequence"/>
</dbReference>
<dbReference type="EMBL" id="JACOPE010000001">
    <property type="protein sequence ID" value="MBC5683311.1"/>
    <property type="molecule type" value="Genomic_DNA"/>
</dbReference>
<dbReference type="Pfam" id="PF26018">
    <property type="entry name" value="BSH_RND_rel"/>
    <property type="match status" value="1"/>
</dbReference>
<evidence type="ECO:0000256" key="1">
    <source>
        <dbReference type="SAM" id="Phobius"/>
    </source>
</evidence>
<organism evidence="3 4">
    <name type="scientific">Ruminococcus hominis</name>
    <dbReference type="NCBI Taxonomy" id="2763065"/>
    <lineage>
        <taxon>Bacteria</taxon>
        <taxon>Bacillati</taxon>
        <taxon>Bacillota</taxon>
        <taxon>Clostridia</taxon>
        <taxon>Eubacteriales</taxon>
        <taxon>Oscillospiraceae</taxon>
        <taxon>Ruminococcus</taxon>
    </lineage>
</organism>
<proteinExistence type="predicted"/>
<gene>
    <name evidence="3" type="ORF">H8S40_06970</name>
</gene>
<evidence type="ECO:0000313" key="4">
    <source>
        <dbReference type="Proteomes" id="UP000631576"/>
    </source>
</evidence>